<dbReference type="STRING" id="364199.SAMN04489858_101227"/>
<dbReference type="AlphaFoldDB" id="A0A1H9YLR1"/>
<keyword evidence="3" id="KW-1185">Reference proteome</keyword>
<dbReference type="Pfam" id="PF00583">
    <property type="entry name" value="Acetyltransf_1"/>
    <property type="match status" value="1"/>
</dbReference>
<evidence type="ECO:0000313" key="2">
    <source>
        <dbReference type="EMBL" id="SES70053.1"/>
    </source>
</evidence>
<organism evidence="2 3">
    <name type="scientific">Paracoccus homiensis</name>
    <dbReference type="NCBI Taxonomy" id="364199"/>
    <lineage>
        <taxon>Bacteria</taxon>
        <taxon>Pseudomonadati</taxon>
        <taxon>Pseudomonadota</taxon>
        <taxon>Alphaproteobacteria</taxon>
        <taxon>Rhodobacterales</taxon>
        <taxon>Paracoccaceae</taxon>
        <taxon>Paracoccus</taxon>
    </lineage>
</organism>
<gene>
    <name evidence="2" type="ORF">SAMN04489858_101227</name>
</gene>
<dbReference type="OrthoDB" id="7301318at2"/>
<evidence type="ECO:0000313" key="3">
    <source>
        <dbReference type="Proteomes" id="UP000199180"/>
    </source>
</evidence>
<accession>A0A1H9YLR1</accession>
<feature type="domain" description="N-acetyltransferase" evidence="1">
    <location>
        <begin position="103"/>
        <end position="239"/>
    </location>
</feature>
<dbReference type="RefSeq" id="WP_090731821.1">
    <property type="nucleotide sequence ID" value="NZ_FOHO01000001.1"/>
</dbReference>
<dbReference type="InterPro" id="IPR000182">
    <property type="entry name" value="GNAT_dom"/>
</dbReference>
<reference evidence="2 3" key="1">
    <citation type="submission" date="2016-10" db="EMBL/GenBank/DDBJ databases">
        <authorList>
            <person name="de Groot N.N."/>
        </authorList>
    </citation>
    <scope>NUCLEOTIDE SEQUENCE [LARGE SCALE GENOMIC DNA]</scope>
    <source>
        <strain evidence="2 3">DSM 17862</strain>
    </source>
</reference>
<evidence type="ECO:0000259" key="1">
    <source>
        <dbReference type="PROSITE" id="PS51186"/>
    </source>
</evidence>
<protein>
    <submittedName>
        <fullName evidence="2">Acetyltransferase (GNAT) family protein</fullName>
    </submittedName>
</protein>
<name>A0A1H9YLR1_9RHOB</name>
<proteinExistence type="predicted"/>
<dbReference type="Proteomes" id="UP000199180">
    <property type="component" value="Unassembled WGS sequence"/>
</dbReference>
<dbReference type="PROSITE" id="PS51186">
    <property type="entry name" value="GNAT"/>
    <property type="match status" value="1"/>
</dbReference>
<sequence length="239" mass="26025">MDRDLANAFEATWPAAEYARAGGFLVGRGLGAGGRVSSARVDGDWVGDDIDRAAQIHAGWGQVPMFRALDQDQDLIAALEQRGYRRETPTAILDIAAADLTDCAIPPVTTFCVWPPMAIQRDIWAAGNITRARQAVMDRVPAPKTAILGRVEDRAAAAAFVAIQGPVAMLHGIEVLDRWRRRGLARWVVRQAAFWAQEQGASRLGLAVSRANTGARALYDAMGFREAAGYGYYARRDKD</sequence>
<dbReference type="EMBL" id="FOHO01000001">
    <property type="protein sequence ID" value="SES70053.1"/>
    <property type="molecule type" value="Genomic_DNA"/>
</dbReference>
<dbReference type="GO" id="GO:0016747">
    <property type="term" value="F:acyltransferase activity, transferring groups other than amino-acyl groups"/>
    <property type="evidence" value="ECO:0007669"/>
    <property type="project" value="InterPro"/>
</dbReference>
<keyword evidence="2" id="KW-0808">Transferase</keyword>
<dbReference type="InterPro" id="IPR016181">
    <property type="entry name" value="Acyl_CoA_acyltransferase"/>
</dbReference>
<dbReference type="SUPFAM" id="SSF55729">
    <property type="entry name" value="Acyl-CoA N-acyltransferases (Nat)"/>
    <property type="match status" value="1"/>
</dbReference>
<dbReference type="CDD" id="cd04301">
    <property type="entry name" value="NAT_SF"/>
    <property type="match status" value="1"/>
</dbReference>
<dbReference type="Gene3D" id="3.40.630.30">
    <property type="match status" value="1"/>
</dbReference>